<gene>
    <name evidence="2" type="ORF">A3A77_03000</name>
</gene>
<sequence length="370" mass="40880">MVQNESLFLTRAQNHKFIKVNLGDGKPLWRDSWDLGGIPLAVTKNTVWVLRTGEDRLYGLDIKDGEKHARIDFESPLDNIPMSFDGKLFLTTRKDLPGASTIYTIHIVDQETGQDKTLPSMQVNSGYSLRIKTATSRYVVLATTYLHPDALAGIIDLETNSTIGQQQGITESVVAGMVGEDKIVLAKALYRYGALIPNNLEVLDLTSIGKPWTYPQPTKWPPFYFSKDIILVTNQKQDALIAIDPNSGKELWVNDEILPKQVIGVNENQVVLATDNSITALAGKDGTKRLWKYDLGDFRPNGVNCAGVTFGKEFAFYVGKNFQGNKRLVFRNIDGSQGRSDLQIGFDPKQITASGNFLIVGGENDLAIVG</sequence>
<dbReference type="Gene3D" id="2.130.10.10">
    <property type="entry name" value="YVTN repeat-like/Quinoprotein amine dehydrogenase"/>
    <property type="match status" value="1"/>
</dbReference>
<protein>
    <recommendedName>
        <fullName evidence="1">Pyrrolo-quinoline quinone repeat domain-containing protein</fullName>
    </recommendedName>
</protein>
<dbReference type="Pfam" id="PF13360">
    <property type="entry name" value="PQQ_2"/>
    <property type="match status" value="2"/>
</dbReference>
<comment type="caution">
    <text evidence="2">The sequence shown here is derived from an EMBL/GenBank/DDBJ whole genome shotgun (WGS) entry which is preliminary data.</text>
</comment>
<dbReference type="Proteomes" id="UP000178659">
    <property type="component" value="Unassembled WGS sequence"/>
</dbReference>
<evidence type="ECO:0000259" key="1">
    <source>
        <dbReference type="Pfam" id="PF13360"/>
    </source>
</evidence>
<dbReference type="InterPro" id="IPR011047">
    <property type="entry name" value="Quinoprotein_ADH-like_sf"/>
</dbReference>
<proteinExistence type="predicted"/>
<dbReference type="SUPFAM" id="SSF50998">
    <property type="entry name" value="Quinoprotein alcohol dehydrogenase-like"/>
    <property type="match status" value="1"/>
</dbReference>
<evidence type="ECO:0000313" key="3">
    <source>
        <dbReference type="Proteomes" id="UP000178659"/>
    </source>
</evidence>
<dbReference type="InterPro" id="IPR015943">
    <property type="entry name" value="WD40/YVTN_repeat-like_dom_sf"/>
</dbReference>
<organism evidence="2 3">
    <name type="scientific">Candidatus Blackburnbacteria bacterium RIFCSPLOWO2_01_FULL_40_20</name>
    <dbReference type="NCBI Taxonomy" id="1797519"/>
    <lineage>
        <taxon>Bacteria</taxon>
        <taxon>Candidatus Blackburniibacteriota</taxon>
    </lineage>
</organism>
<name>A0A1G1VBL4_9BACT</name>
<dbReference type="EMBL" id="MHCC01000024">
    <property type="protein sequence ID" value="OGY12818.1"/>
    <property type="molecule type" value="Genomic_DNA"/>
</dbReference>
<accession>A0A1G1VBL4</accession>
<dbReference type="AlphaFoldDB" id="A0A1G1VBL4"/>
<feature type="domain" description="Pyrrolo-quinoline quinone repeat" evidence="1">
    <location>
        <begin position="20"/>
        <end position="114"/>
    </location>
</feature>
<evidence type="ECO:0000313" key="2">
    <source>
        <dbReference type="EMBL" id="OGY12818.1"/>
    </source>
</evidence>
<feature type="domain" description="Pyrrolo-quinoline quinone repeat" evidence="1">
    <location>
        <begin position="220"/>
        <end position="296"/>
    </location>
</feature>
<dbReference type="InterPro" id="IPR002372">
    <property type="entry name" value="PQQ_rpt_dom"/>
</dbReference>
<reference evidence="2 3" key="1">
    <citation type="journal article" date="2016" name="Nat. Commun.">
        <title>Thousands of microbial genomes shed light on interconnected biogeochemical processes in an aquifer system.</title>
        <authorList>
            <person name="Anantharaman K."/>
            <person name="Brown C.T."/>
            <person name="Hug L.A."/>
            <person name="Sharon I."/>
            <person name="Castelle C.J."/>
            <person name="Probst A.J."/>
            <person name="Thomas B.C."/>
            <person name="Singh A."/>
            <person name="Wilkins M.J."/>
            <person name="Karaoz U."/>
            <person name="Brodie E.L."/>
            <person name="Williams K.H."/>
            <person name="Hubbard S.S."/>
            <person name="Banfield J.F."/>
        </authorList>
    </citation>
    <scope>NUCLEOTIDE SEQUENCE [LARGE SCALE GENOMIC DNA]</scope>
</reference>